<sequence>MTRIPQEPQENPGTVPVLRTPTDVSAIITEQNATMQHLVDEFNRLQNQLVENHNAMLTRLDTLQSRDTNSAASRHGVASIARVQYVQQAAVLGYPVIRWIDPNDGSTKRKDLGAYQAVGTQQEFNLVDEGIPDGASVKFSSYVAGIGEYEIDPWFTFDSLASQGATFKQTGTAFKGWFQYMGLYRPYIPDGNLKANPISRVKYVQNAAVSAYLIAHWTDPNDGRSHSKELGPWKAIATEEEFNLVDEEIPEGSSVQFTSCVAGIGKYPNGLAFTVDRSASQGAIFIQTGTAFKGSFTFQNLYDIPEGPLRSVDDIKN</sequence>
<protein>
    <submittedName>
        <fullName evidence="1">Uncharacterized protein</fullName>
    </submittedName>
</protein>
<comment type="caution">
    <text evidence="1">The sequence shown here is derived from an EMBL/GenBank/DDBJ whole genome shotgun (WGS) entry which is preliminary data.</text>
</comment>
<organism evidence="1 2">
    <name type="scientific">Mycena metata</name>
    <dbReference type="NCBI Taxonomy" id="1033252"/>
    <lineage>
        <taxon>Eukaryota</taxon>
        <taxon>Fungi</taxon>
        <taxon>Dikarya</taxon>
        <taxon>Basidiomycota</taxon>
        <taxon>Agaricomycotina</taxon>
        <taxon>Agaricomycetes</taxon>
        <taxon>Agaricomycetidae</taxon>
        <taxon>Agaricales</taxon>
        <taxon>Marasmiineae</taxon>
        <taxon>Mycenaceae</taxon>
        <taxon>Mycena</taxon>
    </lineage>
</organism>
<name>A0AAD7IHU4_9AGAR</name>
<evidence type="ECO:0000313" key="2">
    <source>
        <dbReference type="Proteomes" id="UP001215598"/>
    </source>
</evidence>
<gene>
    <name evidence="1" type="ORF">B0H16DRAFT_1563481</name>
</gene>
<reference evidence="1" key="1">
    <citation type="submission" date="2023-03" db="EMBL/GenBank/DDBJ databases">
        <title>Massive genome expansion in bonnet fungi (Mycena s.s.) driven by repeated elements and novel gene families across ecological guilds.</title>
        <authorList>
            <consortium name="Lawrence Berkeley National Laboratory"/>
            <person name="Harder C.B."/>
            <person name="Miyauchi S."/>
            <person name="Viragh M."/>
            <person name="Kuo A."/>
            <person name="Thoen E."/>
            <person name="Andreopoulos B."/>
            <person name="Lu D."/>
            <person name="Skrede I."/>
            <person name="Drula E."/>
            <person name="Henrissat B."/>
            <person name="Morin E."/>
            <person name="Kohler A."/>
            <person name="Barry K."/>
            <person name="LaButti K."/>
            <person name="Morin E."/>
            <person name="Salamov A."/>
            <person name="Lipzen A."/>
            <person name="Mereny Z."/>
            <person name="Hegedus B."/>
            <person name="Baldrian P."/>
            <person name="Stursova M."/>
            <person name="Weitz H."/>
            <person name="Taylor A."/>
            <person name="Grigoriev I.V."/>
            <person name="Nagy L.G."/>
            <person name="Martin F."/>
            <person name="Kauserud H."/>
        </authorList>
    </citation>
    <scope>NUCLEOTIDE SEQUENCE</scope>
    <source>
        <strain evidence="1">CBHHK182m</strain>
    </source>
</reference>
<evidence type="ECO:0000313" key="1">
    <source>
        <dbReference type="EMBL" id="KAJ7742226.1"/>
    </source>
</evidence>
<dbReference type="AlphaFoldDB" id="A0AAD7IHU4"/>
<dbReference type="EMBL" id="JARKIB010000095">
    <property type="protein sequence ID" value="KAJ7742226.1"/>
    <property type="molecule type" value="Genomic_DNA"/>
</dbReference>
<proteinExistence type="predicted"/>
<accession>A0AAD7IHU4</accession>
<keyword evidence="2" id="KW-1185">Reference proteome</keyword>
<dbReference type="Proteomes" id="UP001215598">
    <property type="component" value="Unassembled WGS sequence"/>
</dbReference>